<keyword evidence="7" id="KW-0966">Cell projection</keyword>
<evidence type="ECO:0000256" key="3">
    <source>
        <dbReference type="ARBA" id="ARBA00009205"/>
    </source>
</evidence>
<keyword evidence="9" id="KW-1185">Reference proteome</keyword>
<dbReference type="GO" id="GO:0005930">
    <property type="term" value="C:axoneme"/>
    <property type="evidence" value="ECO:0007669"/>
    <property type="project" value="UniProtKB-SubCell"/>
</dbReference>
<evidence type="ECO:0000256" key="4">
    <source>
        <dbReference type="ARBA" id="ARBA00022174"/>
    </source>
</evidence>
<protein>
    <recommendedName>
        <fullName evidence="4">Cilia- and flagella-associated protein 300</fullName>
    </recommendedName>
</protein>
<organism evidence="8 9">
    <name type="scientific">Geodia barretti</name>
    <name type="common">Barrett's horny sponge</name>
    <dbReference type="NCBI Taxonomy" id="519541"/>
    <lineage>
        <taxon>Eukaryota</taxon>
        <taxon>Metazoa</taxon>
        <taxon>Porifera</taxon>
        <taxon>Demospongiae</taxon>
        <taxon>Heteroscleromorpha</taxon>
        <taxon>Tetractinellida</taxon>
        <taxon>Astrophorina</taxon>
        <taxon>Geodiidae</taxon>
        <taxon>Geodia</taxon>
    </lineage>
</organism>
<gene>
    <name evidence="8" type="ORF">GBAR_LOCUS11707</name>
</gene>
<evidence type="ECO:0000256" key="5">
    <source>
        <dbReference type="ARBA" id="ARBA00022490"/>
    </source>
</evidence>
<dbReference type="Pfam" id="PF14926">
    <property type="entry name" value="CFAP300"/>
    <property type="match status" value="1"/>
</dbReference>
<accession>A0AA35RXA3</accession>
<keyword evidence="8" id="KW-0282">Flagellum</keyword>
<dbReference type="EMBL" id="CASHTH010001755">
    <property type="protein sequence ID" value="CAI8019470.1"/>
    <property type="molecule type" value="Genomic_DNA"/>
</dbReference>
<proteinExistence type="inferred from homology"/>
<reference evidence="8" key="1">
    <citation type="submission" date="2023-03" db="EMBL/GenBank/DDBJ databases">
        <authorList>
            <person name="Steffen K."/>
            <person name="Cardenas P."/>
        </authorList>
    </citation>
    <scope>NUCLEOTIDE SEQUENCE</scope>
</reference>
<evidence type="ECO:0000256" key="2">
    <source>
        <dbReference type="ARBA" id="ARBA00004430"/>
    </source>
</evidence>
<comment type="caution">
    <text evidence="8">The sequence shown here is derived from an EMBL/GenBank/DDBJ whole genome shotgun (WGS) entry which is preliminary data.</text>
</comment>
<evidence type="ECO:0000313" key="9">
    <source>
        <dbReference type="Proteomes" id="UP001174909"/>
    </source>
</evidence>
<keyword evidence="6" id="KW-0206">Cytoskeleton</keyword>
<sequence length="282" mass="32068">MGEEERFEFHQLPRDVESEVRAQAKDTAELFEKWCENSNSGAVKNTSILTDHRGLSGRMKFATFLYNSHFQSYQKDSFTLDFFQSPVVNSVLTMPSSSGHPAPLSMASAVTSVEVDQVPCTLLSMNFFDRLKSSGIVRENGAIVKCFDEMYDNFLVSDELRKVLIIKDSENYDVFGAKDRSEFLFKVFTHITLGGPVNQYEDEVKPYLSTGKLLYKTLLTVVKKPSTSKLSIASTVLDVKAKVDEDVVFPWRQVDGGHPQSFCYLIIDNIKRQVTAWYHTWH</sequence>
<keyword evidence="8" id="KW-0969">Cilium</keyword>
<evidence type="ECO:0000313" key="8">
    <source>
        <dbReference type="EMBL" id="CAI8019470.1"/>
    </source>
</evidence>
<comment type="similarity">
    <text evidence="3">Belongs to the CFAP300 family.</text>
</comment>
<dbReference type="PANTHER" id="PTHR31078:SF1">
    <property type="entry name" value="CILIA- AND FLAGELLA-ASSOCIATED PROTEIN 300"/>
    <property type="match status" value="1"/>
</dbReference>
<dbReference type="Proteomes" id="UP001174909">
    <property type="component" value="Unassembled WGS sequence"/>
</dbReference>
<dbReference type="PANTHER" id="PTHR31078">
    <property type="entry name" value="CILIA- AND FLAGELLA-ASSOCIATED PROTEIN 300"/>
    <property type="match status" value="1"/>
</dbReference>
<dbReference type="AlphaFoldDB" id="A0AA35RXA3"/>
<evidence type="ECO:0000256" key="1">
    <source>
        <dbReference type="ARBA" id="ARBA00002404"/>
    </source>
</evidence>
<name>A0AA35RXA3_GEOBA</name>
<comment type="subcellular location">
    <subcellularLocation>
        <location evidence="2">Cytoplasm</location>
        <location evidence="2">Cytoskeleton</location>
        <location evidence="2">Cilium axoneme</location>
    </subcellularLocation>
</comment>
<evidence type="ECO:0000256" key="7">
    <source>
        <dbReference type="ARBA" id="ARBA00023273"/>
    </source>
</evidence>
<evidence type="ECO:0000256" key="6">
    <source>
        <dbReference type="ARBA" id="ARBA00023212"/>
    </source>
</evidence>
<comment type="function">
    <text evidence="1">Cilium- and flagellum-specific protein that plays a role in axonemal structure organization and motility. May play a role in outer and inner dynein arm assembly.</text>
</comment>
<dbReference type="InterPro" id="IPR029416">
    <property type="entry name" value="CFAP300"/>
</dbReference>
<keyword evidence="5" id="KW-0963">Cytoplasm</keyword>